<sequence>MKTSFLSTLSLAALGAATQVLLPLYVYPLTGVWDPVYNAIEENPDMLFRVIVNVDSGPGGDEYPASDYIDAIAQLNSYDNVVTLGYVHTLYTEAPLSTLEANVSTYAGWNDYSGGSNITIHGIFFDEAPYEDDSSYTEYMTSAANYATSLALDYVVFNPGTITTVAAYYDAANLILNKEISFDDWSTSTVSDIPEEYRGQSAVMIHDFTDISDISSVVSTVVDYGIAAFYATEDCCYNAIDSTLLDDLASELTELS</sequence>
<dbReference type="PANTHER" id="PTHR35040">
    <property type="match status" value="1"/>
</dbReference>
<accession>A0A225B4K7</accession>
<reference evidence="1 2" key="1">
    <citation type="submission" date="2015-06" db="EMBL/GenBank/DDBJ databases">
        <title>Talaromyces atroroseus IBT 11181 draft genome.</title>
        <authorList>
            <person name="Rasmussen K.B."/>
            <person name="Rasmussen S."/>
            <person name="Petersen B."/>
            <person name="Sicheritz-Ponten T."/>
            <person name="Mortensen U.H."/>
            <person name="Thrane U."/>
        </authorList>
    </citation>
    <scope>NUCLEOTIDE SEQUENCE [LARGE SCALE GENOMIC DNA]</scope>
    <source>
        <strain evidence="1 2">IBT 11181</strain>
    </source>
</reference>
<gene>
    <name evidence="1" type="ORF">UA08_03364</name>
</gene>
<dbReference type="PANTHER" id="PTHR35040:SF9">
    <property type="entry name" value="4-LIKE CELL SURFACE PROTEIN, PUTATIVE (AFU_ORTHOLOGUE AFUA_4G14080)-RELATED"/>
    <property type="match status" value="1"/>
</dbReference>
<comment type="caution">
    <text evidence="1">The sequence shown here is derived from an EMBL/GenBank/DDBJ whole genome shotgun (WGS) entry which is preliminary data.</text>
</comment>
<dbReference type="AlphaFoldDB" id="A0A225B4K7"/>
<name>A0A225B4K7_TALAT</name>
<dbReference type="InterPro" id="IPR021986">
    <property type="entry name" value="Spherulin4"/>
</dbReference>
<keyword evidence="2" id="KW-1185">Reference proteome</keyword>
<dbReference type="Proteomes" id="UP000214365">
    <property type="component" value="Unassembled WGS sequence"/>
</dbReference>
<proteinExistence type="predicted"/>
<evidence type="ECO:0000313" key="1">
    <source>
        <dbReference type="EMBL" id="OKL60867.1"/>
    </source>
</evidence>
<evidence type="ECO:0008006" key="3">
    <source>
        <dbReference type="Google" id="ProtNLM"/>
    </source>
</evidence>
<dbReference type="EMBL" id="LFMY01000004">
    <property type="protein sequence ID" value="OKL60867.1"/>
    <property type="molecule type" value="Genomic_DNA"/>
</dbReference>
<dbReference type="OrthoDB" id="5342184at2759"/>
<protein>
    <recommendedName>
        <fullName evidence="3">Spherulin-4</fullName>
    </recommendedName>
</protein>
<dbReference type="GeneID" id="31003119"/>
<dbReference type="Pfam" id="PF12138">
    <property type="entry name" value="Spherulin4"/>
    <property type="match status" value="1"/>
</dbReference>
<organism evidence="1 2">
    <name type="scientific">Talaromyces atroroseus</name>
    <dbReference type="NCBI Taxonomy" id="1441469"/>
    <lineage>
        <taxon>Eukaryota</taxon>
        <taxon>Fungi</taxon>
        <taxon>Dikarya</taxon>
        <taxon>Ascomycota</taxon>
        <taxon>Pezizomycotina</taxon>
        <taxon>Eurotiomycetes</taxon>
        <taxon>Eurotiomycetidae</taxon>
        <taxon>Eurotiales</taxon>
        <taxon>Trichocomaceae</taxon>
        <taxon>Talaromyces</taxon>
        <taxon>Talaromyces sect. Trachyspermi</taxon>
    </lineage>
</organism>
<dbReference type="RefSeq" id="XP_020120988.1">
    <property type="nucleotide sequence ID" value="XM_020265656.1"/>
</dbReference>
<evidence type="ECO:0000313" key="2">
    <source>
        <dbReference type="Proteomes" id="UP000214365"/>
    </source>
</evidence>